<dbReference type="Pfam" id="PF02604">
    <property type="entry name" value="PhdYeFM_antitox"/>
    <property type="match status" value="1"/>
</dbReference>
<dbReference type="OrthoDB" id="6427at2"/>
<dbReference type="EMBL" id="FUXZ01000003">
    <property type="protein sequence ID" value="SKA60952.1"/>
    <property type="molecule type" value="Genomic_DNA"/>
</dbReference>
<reference evidence="3 4" key="1">
    <citation type="submission" date="2017-02" db="EMBL/GenBank/DDBJ databases">
        <authorList>
            <person name="Peterson S.W."/>
        </authorList>
    </citation>
    <scope>NUCLEOTIDE SEQUENCE [LARGE SCALE GENOMIC DNA]</scope>
    <source>
        <strain evidence="3 4">ATCC 35992</strain>
    </source>
</reference>
<comment type="similarity">
    <text evidence="1 2">Belongs to the phD/YefM antitoxin family.</text>
</comment>
<dbReference type="Gene3D" id="3.40.1620.10">
    <property type="entry name" value="YefM-like domain"/>
    <property type="match status" value="1"/>
</dbReference>
<evidence type="ECO:0000256" key="2">
    <source>
        <dbReference type="RuleBase" id="RU362080"/>
    </source>
</evidence>
<keyword evidence="4" id="KW-1185">Reference proteome</keyword>
<dbReference type="Proteomes" id="UP000190814">
    <property type="component" value="Unassembled WGS sequence"/>
</dbReference>
<evidence type="ECO:0000256" key="1">
    <source>
        <dbReference type="ARBA" id="ARBA00009981"/>
    </source>
</evidence>
<name>A0A1T4V7W0_9FIRM</name>
<evidence type="ECO:0000313" key="4">
    <source>
        <dbReference type="Proteomes" id="UP000190814"/>
    </source>
</evidence>
<evidence type="ECO:0000313" key="3">
    <source>
        <dbReference type="EMBL" id="SKA60952.1"/>
    </source>
</evidence>
<dbReference type="STRING" id="39495.SAMN02745111_00309"/>
<dbReference type="InterPro" id="IPR036165">
    <property type="entry name" value="YefM-like_sf"/>
</dbReference>
<accession>A0A1T4V7W0</accession>
<comment type="function">
    <text evidence="2">Antitoxin component of a type II toxin-antitoxin (TA) system.</text>
</comment>
<dbReference type="InterPro" id="IPR006442">
    <property type="entry name" value="Antitoxin_Phd/YefM"/>
</dbReference>
<proteinExistence type="inferred from homology"/>
<dbReference type="RefSeq" id="WP_078765204.1">
    <property type="nucleotide sequence ID" value="NZ_FUXZ01000003.1"/>
</dbReference>
<dbReference type="AlphaFoldDB" id="A0A1T4V7W0"/>
<sequence>MKIAQCTDVRNNIKDYCKYVVENNDVVVITRKDNKNVVLMDFERYNNLLKMEEFYFDKIMEFLGEDTQKEREIKANQILNNKKK</sequence>
<gene>
    <name evidence="3" type="ORF">SAMN02745111_00309</name>
</gene>
<organism evidence="3 4">
    <name type="scientific">Eubacterium uniforme</name>
    <dbReference type="NCBI Taxonomy" id="39495"/>
    <lineage>
        <taxon>Bacteria</taxon>
        <taxon>Bacillati</taxon>
        <taxon>Bacillota</taxon>
        <taxon>Clostridia</taxon>
        <taxon>Eubacteriales</taxon>
        <taxon>Eubacteriaceae</taxon>
        <taxon>Eubacterium</taxon>
    </lineage>
</organism>
<dbReference type="SUPFAM" id="SSF143120">
    <property type="entry name" value="YefM-like"/>
    <property type="match status" value="1"/>
</dbReference>
<protein>
    <recommendedName>
        <fullName evidence="2">Antitoxin</fullName>
    </recommendedName>
</protein>